<name>Q7UTQ2_RHOBA</name>
<evidence type="ECO:0000313" key="2">
    <source>
        <dbReference type="Proteomes" id="UP000001025"/>
    </source>
</evidence>
<dbReference type="InParanoid" id="Q7UTQ2"/>
<accession>Q7UTQ2</accession>
<dbReference type="KEGG" id="rba:RB3746"/>
<gene>
    <name evidence="1" type="ordered locus">RB3746</name>
</gene>
<reference evidence="1 2" key="1">
    <citation type="journal article" date="2003" name="Proc. Natl. Acad. Sci. U.S.A.">
        <title>Complete genome sequence of the marine planctomycete Pirellula sp. strain 1.</title>
        <authorList>
            <person name="Gloeckner F.O."/>
            <person name="Kube M."/>
            <person name="Bauer M."/>
            <person name="Teeling H."/>
            <person name="Lombardot T."/>
            <person name="Ludwig W."/>
            <person name="Gade D."/>
            <person name="Beck A."/>
            <person name="Borzym K."/>
            <person name="Heitmann K."/>
            <person name="Rabus R."/>
            <person name="Schlesner H."/>
            <person name="Amann R."/>
            <person name="Reinhardt R."/>
        </authorList>
    </citation>
    <scope>NUCLEOTIDE SEQUENCE [LARGE SCALE GENOMIC DNA]</scope>
    <source>
        <strain evidence="2">DSM 10527 / NCIMB 13988 / SH1</strain>
    </source>
</reference>
<dbReference type="HOGENOM" id="CLU_2652051_0_0_0"/>
<dbReference type="PATRIC" id="fig|243090.15.peg.1741"/>
<sequence>MRTIIWANDRFVDTHAESFKRKRATCPADNSFDEEKSCERRYNYALHAGLGPQARFQLPLPETRCTTRLILSFLRR</sequence>
<protein>
    <submittedName>
        <fullName evidence="1">Uncharacterized protein</fullName>
    </submittedName>
</protein>
<keyword evidence="2" id="KW-1185">Reference proteome</keyword>
<dbReference type="EnsemblBacteria" id="CAD73384">
    <property type="protein sequence ID" value="CAD73384"/>
    <property type="gene ID" value="RB3746"/>
</dbReference>
<evidence type="ECO:0000313" key="1">
    <source>
        <dbReference type="EMBL" id="CAD73384.1"/>
    </source>
</evidence>
<dbReference type="AlphaFoldDB" id="Q7UTQ2"/>
<dbReference type="EMBL" id="BX294139">
    <property type="protein sequence ID" value="CAD73384.1"/>
    <property type="molecule type" value="Genomic_DNA"/>
</dbReference>
<dbReference type="STRING" id="243090.RB3746"/>
<organism evidence="1 2">
    <name type="scientific">Rhodopirellula baltica (strain DSM 10527 / NCIMB 13988 / SH1)</name>
    <dbReference type="NCBI Taxonomy" id="243090"/>
    <lineage>
        <taxon>Bacteria</taxon>
        <taxon>Pseudomonadati</taxon>
        <taxon>Planctomycetota</taxon>
        <taxon>Planctomycetia</taxon>
        <taxon>Pirellulales</taxon>
        <taxon>Pirellulaceae</taxon>
        <taxon>Rhodopirellula</taxon>
    </lineage>
</organism>
<proteinExistence type="predicted"/>
<dbReference type="Proteomes" id="UP000001025">
    <property type="component" value="Chromosome"/>
</dbReference>